<sequence length="92" mass="10146">MTVRGQTAIRGISHRTRTDLDFSQCSAHWGCDKMTQAERRQAGMCGLQAYQQGLMAGIAASRGCDNMTQPKFASWCGSATRSWNRAPDRAFS</sequence>
<dbReference type="AlphaFoldDB" id="A0A158LZM9"/>
<protein>
    <submittedName>
        <fullName evidence="1">Uncharacterized protein</fullName>
    </submittedName>
</protein>
<accession>A0A158LZM9</accession>
<proteinExistence type="predicted"/>
<dbReference type="Proteomes" id="UP000026682">
    <property type="component" value="Unassembled WGS sequence"/>
</dbReference>
<evidence type="ECO:0000313" key="1">
    <source>
        <dbReference type="EMBL" id="KAK87122.1"/>
    </source>
</evidence>
<dbReference type="PATRIC" id="fig|1331206.3.peg.3425"/>
<comment type="caution">
    <text evidence="1">The sequence shown here is derived from an EMBL/GenBank/DDBJ whole genome shotgun (WGS) entry which is preliminary data.</text>
</comment>
<reference evidence="1 2" key="1">
    <citation type="submission" date="2014-03" db="EMBL/GenBank/DDBJ databases">
        <title>Genome sequence of Bordetella holmseii.</title>
        <authorList>
            <person name="Harvill E."/>
            <person name="Goodfield L.L."/>
            <person name="Ivanov Y."/>
            <person name="Meyer J.A."/>
            <person name="Newth C."/>
            <person name="Cassiday P."/>
            <person name="Tondella M.L."/>
            <person name="Liao P."/>
            <person name="Zimmerman J."/>
            <person name="Meert K."/>
            <person name="Wessel D."/>
            <person name="Berger J."/>
            <person name="Dean J.M."/>
            <person name="Holubkov R."/>
            <person name="Burr J."/>
            <person name="Liu T."/>
            <person name="Brinkac L.M."/>
            <person name="Sanka R."/>
            <person name="Kim M."/>
            <person name="Losada L."/>
        </authorList>
    </citation>
    <scope>NUCLEOTIDE SEQUENCE [LARGE SCALE GENOMIC DNA]</scope>
    <source>
        <strain evidence="1 2">CDC-H585-BH</strain>
    </source>
</reference>
<name>A0A158LZM9_9BORD</name>
<dbReference type="EMBL" id="JFZZ01000141">
    <property type="protein sequence ID" value="KAK87122.1"/>
    <property type="molecule type" value="Genomic_DNA"/>
</dbReference>
<organism evidence="1 2">
    <name type="scientific">Bordetella holmesii CDC-H585-BH</name>
    <dbReference type="NCBI Taxonomy" id="1331206"/>
    <lineage>
        <taxon>Bacteria</taxon>
        <taxon>Pseudomonadati</taxon>
        <taxon>Pseudomonadota</taxon>
        <taxon>Betaproteobacteria</taxon>
        <taxon>Burkholderiales</taxon>
        <taxon>Alcaligenaceae</taxon>
        <taxon>Bordetella</taxon>
    </lineage>
</organism>
<evidence type="ECO:0000313" key="2">
    <source>
        <dbReference type="Proteomes" id="UP000026682"/>
    </source>
</evidence>
<gene>
    <name evidence="1" type="ORF">L497_0659</name>
</gene>